<dbReference type="EMBL" id="QFXE01000005">
    <property type="protein sequence ID" value="RDH87492.1"/>
    <property type="molecule type" value="Genomic_DNA"/>
</dbReference>
<reference evidence="1 2" key="1">
    <citation type="journal article" date="2018" name="ISME J.">
        <title>Endosymbiont genomes yield clues of tubeworm success.</title>
        <authorList>
            <person name="Li Y."/>
            <person name="Liles M.R."/>
            <person name="Halanych K.M."/>
        </authorList>
    </citation>
    <scope>NUCLEOTIDE SEQUENCE [LARGE SCALE GENOMIC DNA]</scope>
    <source>
        <strain evidence="1">A1462</strain>
    </source>
</reference>
<keyword evidence="2" id="KW-1185">Reference proteome</keyword>
<evidence type="ECO:0000313" key="2">
    <source>
        <dbReference type="Proteomes" id="UP000254771"/>
    </source>
</evidence>
<organism evidence="1 2">
    <name type="scientific">endosymbiont of Escarpia spicata</name>
    <dbReference type="NCBI Taxonomy" id="2200908"/>
    <lineage>
        <taxon>Bacteria</taxon>
        <taxon>Pseudomonadati</taxon>
        <taxon>Pseudomonadota</taxon>
        <taxon>Gammaproteobacteria</taxon>
        <taxon>sulfur-oxidizing symbionts</taxon>
    </lineage>
</organism>
<dbReference type="AlphaFoldDB" id="A0A370DQZ6"/>
<evidence type="ECO:0000313" key="1">
    <source>
        <dbReference type="EMBL" id="RDH87492.1"/>
    </source>
</evidence>
<name>A0A370DQZ6_9GAMM</name>
<sequence>MALKPIIKSRFLPIRSSCWLKSQLLNRHEITSTDLPLTQENIPYWITLNRWCEENLSSSAYNQIHHAWRNKRNHAKRKAVLYLLSPEGMSLLQAVYIHEDKHQLDTEMLILKAGIDMVGINVVERMLNRLAVNNLHLDSSLQGV</sequence>
<proteinExistence type="predicted"/>
<gene>
    <name evidence="1" type="ORF">DIZ78_02655</name>
</gene>
<dbReference type="Proteomes" id="UP000254771">
    <property type="component" value="Unassembled WGS sequence"/>
</dbReference>
<accession>A0A370DQZ6</accession>
<protein>
    <submittedName>
        <fullName evidence="1">Uncharacterized protein</fullName>
    </submittedName>
</protein>
<comment type="caution">
    <text evidence="1">The sequence shown here is derived from an EMBL/GenBank/DDBJ whole genome shotgun (WGS) entry which is preliminary data.</text>
</comment>